<proteinExistence type="predicted"/>
<evidence type="ECO:0000256" key="3">
    <source>
        <dbReference type="ARBA" id="ARBA00022833"/>
    </source>
</evidence>
<dbReference type="InterPro" id="IPR036855">
    <property type="entry name" value="Znf_CCCH_sf"/>
</dbReference>
<dbReference type="EMBL" id="JARKIB010000015">
    <property type="protein sequence ID" value="KAJ7771459.1"/>
    <property type="molecule type" value="Genomic_DNA"/>
</dbReference>
<reference evidence="7" key="1">
    <citation type="submission" date="2023-03" db="EMBL/GenBank/DDBJ databases">
        <title>Massive genome expansion in bonnet fungi (Mycena s.s.) driven by repeated elements and novel gene families across ecological guilds.</title>
        <authorList>
            <consortium name="Lawrence Berkeley National Laboratory"/>
            <person name="Harder C.B."/>
            <person name="Miyauchi S."/>
            <person name="Viragh M."/>
            <person name="Kuo A."/>
            <person name="Thoen E."/>
            <person name="Andreopoulos B."/>
            <person name="Lu D."/>
            <person name="Skrede I."/>
            <person name="Drula E."/>
            <person name="Henrissat B."/>
            <person name="Morin E."/>
            <person name="Kohler A."/>
            <person name="Barry K."/>
            <person name="LaButti K."/>
            <person name="Morin E."/>
            <person name="Salamov A."/>
            <person name="Lipzen A."/>
            <person name="Mereny Z."/>
            <person name="Hegedus B."/>
            <person name="Baldrian P."/>
            <person name="Stursova M."/>
            <person name="Weitz H."/>
            <person name="Taylor A."/>
            <person name="Grigoriev I.V."/>
            <person name="Nagy L.G."/>
            <person name="Martin F."/>
            <person name="Kauserud H."/>
        </authorList>
    </citation>
    <scope>NUCLEOTIDE SEQUENCE</scope>
    <source>
        <strain evidence="7">CBHHK182m</strain>
    </source>
</reference>
<evidence type="ECO:0000256" key="4">
    <source>
        <dbReference type="PROSITE-ProRule" id="PRU00723"/>
    </source>
</evidence>
<keyword evidence="2 4" id="KW-0863">Zinc-finger</keyword>
<evidence type="ECO:0000259" key="6">
    <source>
        <dbReference type="PROSITE" id="PS50103"/>
    </source>
</evidence>
<sequence length="377" mass="42323">MQRPRKQCIFFQEGRCRYGSKCHFSHYDESIQVSPNIPIYRSFETTSQVAGTSSSTLNRSWMTPPRPAVYQPGLTVGTPTLVEAINVLRRSANKAPLDRTNRFFEILEVAICRLEEEELEEATQGLIDSFPFEYPPEPEEEDEDEDDYEEYRSGSDDDGFGDMDLFSPLKKTTPEYEEPRFSARQTASYERNSYSLVNGLRRETFFDWDLLENVSVLNLKFGPNFSIEDSHVAGLAARPEVCQRLQRFAAGDPGTGCGGDVRNEGAFIQFVRRCSSMRVFRLEAFTTLSDATLLAIFEACPRIEMVQLTGHDKAQGRLTGSALKTLARTPAWAPRLKAMYLYDQSSKIDAGVKALSAARPTVWISTGETVGTSMSAV</sequence>
<keyword evidence="1 4" id="KW-0479">Metal-binding</keyword>
<organism evidence="7 8">
    <name type="scientific">Mycena metata</name>
    <dbReference type="NCBI Taxonomy" id="1033252"/>
    <lineage>
        <taxon>Eukaryota</taxon>
        <taxon>Fungi</taxon>
        <taxon>Dikarya</taxon>
        <taxon>Basidiomycota</taxon>
        <taxon>Agaricomycotina</taxon>
        <taxon>Agaricomycetes</taxon>
        <taxon>Agaricomycetidae</taxon>
        <taxon>Agaricales</taxon>
        <taxon>Marasmiineae</taxon>
        <taxon>Mycenaceae</taxon>
        <taxon>Mycena</taxon>
    </lineage>
</organism>
<dbReference type="InterPro" id="IPR032675">
    <property type="entry name" value="LRR_dom_sf"/>
</dbReference>
<dbReference type="SUPFAM" id="SSF90229">
    <property type="entry name" value="CCCH zinc finger"/>
    <property type="match status" value="1"/>
</dbReference>
<dbReference type="Proteomes" id="UP001215598">
    <property type="component" value="Unassembled WGS sequence"/>
</dbReference>
<accession>A0AAD7JVE9</accession>
<feature type="region of interest" description="Disordered" evidence="5">
    <location>
        <begin position="129"/>
        <end position="158"/>
    </location>
</feature>
<keyword evidence="3 4" id="KW-0862">Zinc</keyword>
<protein>
    <recommendedName>
        <fullName evidence="6">C3H1-type domain-containing protein</fullName>
    </recommendedName>
</protein>
<dbReference type="Gene3D" id="3.80.10.10">
    <property type="entry name" value="Ribonuclease Inhibitor"/>
    <property type="match status" value="1"/>
</dbReference>
<name>A0AAD7JVE9_9AGAR</name>
<comment type="caution">
    <text evidence="7">The sequence shown here is derived from an EMBL/GenBank/DDBJ whole genome shotgun (WGS) entry which is preliminary data.</text>
</comment>
<dbReference type="Gene3D" id="4.10.1000.10">
    <property type="entry name" value="Zinc finger, CCCH-type"/>
    <property type="match status" value="1"/>
</dbReference>
<feature type="zinc finger region" description="C3H1-type" evidence="4">
    <location>
        <begin position="2"/>
        <end position="29"/>
    </location>
</feature>
<evidence type="ECO:0000313" key="8">
    <source>
        <dbReference type="Proteomes" id="UP001215598"/>
    </source>
</evidence>
<dbReference type="Pfam" id="PF00642">
    <property type="entry name" value="zf-CCCH"/>
    <property type="match status" value="1"/>
</dbReference>
<gene>
    <name evidence="7" type="ORF">B0H16DRAFT_185276</name>
</gene>
<dbReference type="InterPro" id="IPR000571">
    <property type="entry name" value="Znf_CCCH"/>
</dbReference>
<evidence type="ECO:0000256" key="1">
    <source>
        <dbReference type="ARBA" id="ARBA00022723"/>
    </source>
</evidence>
<dbReference type="GO" id="GO:0008270">
    <property type="term" value="F:zinc ion binding"/>
    <property type="evidence" value="ECO:0007669"/>
    <property type="project" value="UniProtKB-KW"/>
</dbReference>
<evidence type="ECO:0000256" key="2">
    <source>
        <dbReference type="ARBA" id="ARBA00022771"/>
    </source>
</evidence>
<dbReference type="PROSITE" id="PS50103">
    <property type="entry name" value="ZF_C3H1"/>
    <property type="match status" value="1"/>
</dbReference>
<keyword evidence="8" id="KW-1185">Reference proteome</keyword>
<feature type="compositionally biased region" description="Acidic residues" evidence="5">
    <location>
        <begin position="136"/>
        <end position="149"/>
    </location>
</feature>
<feature type="domain" description="C3H1-type" evidence="6">
    <location>
        <begin position="2"/>
        <end position="29"/>
    </location>
</feature>
<dbReference type="AlphaFoldDB" id="A0AAD7JVE9"/>
<evidence type="ECO:0000313" key="7">
    <source>
        <dbReference type="EMBL" id="KAJ7771459.1"/>
    </source>
</evidence>
<evidence type="ECO:0000256" key="5">
    <source>
        <dbReference type="SAM" id="MobiDB-lite"/>
    </source>
</evidence>